<proteinExistence type="predicted"/>
<reference evidence="1 2" key="1">
    <citation type="submission" date="2014-04" db="EMBL/GenBank/DDBJ databases">
        <title>Evolutionary Origins and Diversification of the Mycorrhizal Mutualists.</title>
        <authorList>
            <consortium name="DOE Joint Genome Institute"/>
            <consortium name="Mycorrhizal Genomics Consortium"/>
            <person name="Kohler A."/>
            <person name="Kuo A."/>
            <person name="Nagy L.G."/>
            <person name="Floudas D."/>
            <person name="Copeland A."/>
            <person name="Barry K.W."/>
            <person name="Cichocki N."/>
            <person name="Veneault-Fourrey C."/>
            <person name="LaButti K."/>
            <person name="Lindquist E.A."/>
            <person name="Lipzen A."/>
            <person name="Lundell T."/>
            <person name="Morin E."/>
            <person name="Murat C."/>
            <person name="Riley R."/>
            <person name="Ohm R."/>
            <person name="Sun H."/>
            <person name="Tunlid A."/>
            <person name="Henrissat B."/>
            <person name="Grigoriev I.V."/>
            <person name="Hibbett D.S."/>
            <person name="Martin F."/>
        </authorList>
    </citation>
    <scope>NUCLEOTIDE SEQUENCE [LARGE SCALE GENOMIC DNA]</scope>
    <source>
        <strain evidence="1 2">FD-317 M1</strain>
    </source>
</reference>
<protein>
    <submittedName>
        <fullName evidence="1">Uncharacterized protein</fullName>
    </submittedName>
</protein>
<accession>A0A0D0BHM3</accession>
<dbReference type="EMBL" id="KN834817">
    <property type="protein sequence ID" value="KIK54286.1"/>
    <property type="molecule type" value="Genomic_DNA"/>
</dbReference>
<dbReference type="HOGENOM" id="CLU_2922825_0_0_1"/>
<name>A0A0D0BHM3_9AGAR</name>
<keyword evidence="2" id="KW-1185">Reference proteome</keyword>
<evidence type="ECO:0000313" key="1">
    <source>
        <dbReference type="EMBL" id="KIK54286.1"/>
    </source>
</evidence>
<organism evidence="1 2">
    <name type="scientific">Collybiopsis luxurians FD-317 M1</name>
    <dbReference type="NCBI Taxonomy" id="944289"/>
    <lineage>
        <taxon>Eukaryota</taxon>
        <taxon>Fungi</taxon>
        <taxon>Dikarya</taxon>
        <taxon>Basidiomycota</taxon>
        <taxon>Agaricomycotina</taxon>
        <taxon>Agaricomycetes</taxon>
        <taxon>Agaricomycetidae</taxon>
        <taxon>Agaricales</taxon>
        <taxon>Marasmiineae</taxon>
        <taxon>Omphalotaceae</taxon>
        <taxon>Collybiopsis</taxon>
        <taxon>Collybiopsis luxurians</taxon>
    </lineage>
</organism>
<sequence>MYLIDIRDRCKLTFGGSTGGALRINYNGGYIFLAKPARHPSTTPRIAEVLQYPIHTISSLC</sequence>
<dbReference type="Proteomes" id="UP000053593">
    <property type="component" value="Unassembled WGS sequence"/>
</dbReference>
<dbReference type="AlphaFoldDB" id="A0A0D0BHM3"/>
<evidence type="ECO:0000313" key="2">
    <source>
        <dbReference type="Proteomes" id="UP000053593"/>
    </source>
</evidence>
<gene>
    <name evidence="1" type="ORF">GYMLUDRAFT_48848</name>
</gene>